<evidence type="ECO:0000256" key="1">
    <source>
        <dbReference type="SAM" id="MobiDB-lite"/>
    </source>
</evidence>
<feature type="compositionally biased region" description="Low complexity" evidence="1">
    <location>
        <begin position="207"/>
        <end position="218"/>
    </location>
</feature>
<dbReference type="InParanoid" id="G5BZ92"/>
<dbReference type="GO" id="GO:0006897">
    <property type="term" value="P:endocytosis"/>
    <property type="evidence" value="ECO:0007669"/>
    <property type="project" value="TreeGrafter"/>
</dbReference>
<dbReference type="STRING" id="10181.G5BZ92"/>
<feature type="compositionally biased region" description="Basic and acidic residues" evidence="1">
    <location>
        <begin position="53"/>
        <end position="68"/>
    </location>
</feature>
<feature type="compositionally biased region" description="Basic and acidic residues" evidence="1">
    <location>
        <begin position="163"/>
        <end position="174"/>
    </location>
</feature>
<feature type="compositionally biased region" description="Basic residues" evidence="1">
    <location>
        <begin position="69"/>
        <end position="79"/>
    </location>
</feature>
<name>G5BZ92_HETGA</name>
<feature type="compositionally biased region" description="Polar residues" evidence="1">
    <location>
        <begin position="24"/>
        <end position="33"/>
    </location>
</feature>
<proteinExistence type="predicted"/>
<protein>
    <submittedName>
        <fullName evidence="2">RalA-binding protein 1</fullName>
    </submittedName>
</protein>
<sequence>MTECFLTPTSSPGEHSRAERGSELTRTPSSEEISLTKFPSLYRTGEPSPPHNVLHEPPDIMSDDEKDHGKKKGKFKKKEKRTEGYDAFQEDSSGDEAKSPSKMKRSKGIYVFKKPSFSKKKGKDFKIKEKPKEEKHKKEKHKEEKHKEKMSKDLTAANVVKIVEGKEEKEEADSGARGAFARHAQPQARLWDSLGQRGGKDHDVRQRPAAGRLLGVRGLRGEALQEVRRHPQGFRN</sequence>
<feature type="compositionally biased region" description="Basic and acidic residues" evidence="1">
    <location>
        <begin position="14"/>
        <end position="23"/>
    </location>
</feature>
<gene>
    <name evidence="2" type="ORF">GW7_07681</name>
</gene>
<evidence type="ECO:0000313" key="2">
    <source>
        <dbReference type="EMBL" id="EHB14603.1"/>
    </source>
</evidence>
<reference evidence="2 3" key="1">
    <citation type="journal article" date="2011" name="Nature">
        <title>Genome sequencing reveals insights into physiology and longevity of the naked mole rat.</title>
        <authorList>
            <person name="Kim E.B."/>
            <person name="Fang X."/>
            <person name="Fushan A.A."/>
            <person name="Huang Z."/>
            <person name="Lobanov A.V."/>
            <person name="Han L."/>
            <person name="Marino S.M."/>
            <person name="Sun X."/>
            <person name="Turanov A.A."/>
            <person name="Yang P."/>
            <person name="Yim S.H."/>
            <person name="Zhao X."/>
            <person name="Kasaikina M.V."/>
            <person name="Stoletzki N."/>
            <person name="Peng C."/>
            <person name="Polak P."/>
            <person name="Xiong Z."/>
            <person name="Kiezun A."/>
            <person name="Zhu Y."/>
            <person name="Chen Y."/>
            <person name="Kryukov G.V."/>
            <person name="Zhang Q."/>
            <person name="Peshkin L."/>
            <person name="Yang L."/>
            <person name="Bronson R.T."/>
            <person name="Buffenstein R."/>
            <person name="Wang B."/>
            <person name="Han C."/>
            <person name="Li Q."/>
            <person name="Chen L."/>
            <person name="Zhao W."/>
            <person name="Sunyaev S.R."/>
            <person name="Park T.J."/>
            <person name="Zhang G."/>
            <person name="Wang J."/>
            <person name="Gladyshev V.N."/>
        </authorList>
    </citation>
    <scope>NUCLEOTIDE SEQUENCE [LARGE SCALE GENOMIC DNA]</scope>
</reference>
<feature type="compositionally biased region" description="Basic and acidic residues" evidence="1">
    <location>
        <begin position="219"/>
        <end position="229"/>
    </location>
</feature>
<dbReference type="EMBL" id="JH172533">
    <property type="protein sequence ID" value="EHB14603.1"/>
    <property type="molecule type" value="Genomic_DNA"/>
</dbReference>
<feature type="compositionally biased region" description="Basic and acidic residues" evidence="1">
    <location>
        <begin position="124"/>
        <end position="152"/>
    </location>
</feature>
<accession>G5BZ92</accession>
<feature type="region of interest" description="Disordered" evidence="1">
    <location>
        <begin position="1"/>
        <end position="236"/>
    </location>
</feature>
<dbReference type="PANTHER" id="PTHR12783:SF5">
    <property type="entry name" value="RALA-BINDING PROTEIN 1"/>
    <property type="match status" value="1"/>
</dbReference>
<dbReference type="GO" id="GO:0031267">
    <property type="term" value="F:small GTPase binding"/>
    <property type="evidence" value="ECO:0007669"/>
    <property type="project" value="InterPro"/>
</dbReference>
<evidence type="ECO:0000313" key="3">
    <source>
        <dbReference type="Proteomes" id="UP000006813"/>
    </source>
</evidence>
<dbReference type="GO" id="GO:0016020">
    <property type="term" value="C:membrane"/>
    <property type="evidence" value="ECO:0007669"/>
    <property type="project" value="TreeGrafter"/>
</dbReference>
<dbReference type="PANTHER" id="PTHR12783">
    <property type="entry name" value="RALA BINDING PROTEIN 1 RALBP1"/>
    <property type="match status" value="1"/>
</dbReference>
<dbReference type="GO" id="GO:0005096">
    <property type="term" value="F:GTPase activator activity"/>
    <property type="evidence" value="ECO:0007669"/>
    <property type="project" value="InterPro"/>
</dbReference>
<dbReference type="InterPro" id="IPR039767">
    <property type="entry name" value="RALBP1"/>
</dbReference>
<organism evidence="2 3">
    <name type="scientific">Heterocephalus glaber</name>
    <name type="common">Naked mole rat</name>
    <dbReference type="NCBI Taxonomy" id="10181"/>
    <lineage>
        <taxon>Eukaryota</taxon>
        <taxon>Metazoa</taxon>
        <taxon>Chordata</taxon>
        <taxon>Craniata</taxon>
        <taxon>Vertebrata</taxon>
        <taxon>Euteleostomi</taxon>
        <taxon>Mammalia</taxon>
        <taxon>Eutheria</taxon>
        <taxon>Euarchontoglires</taxon>
        <taxon>Glires</taxon>
        <taxon>Rodentia</taxon>
        <taxon>Hystricomorpha</taxon>
        <taxon>Bathyergidae</taxon>
        <taxon>Heterocephalus</taxon>
    </lineage>
</organism>
<dbReference type="AlphaFoldDB" id="G5BZ92"/>
<dbReference type="Proteomes" id="UP000006813">
    <property type="component" value="Unassembled WGS sequence"/>
</dbReference>
<dbReference type="GO" id="GO:0007264">
    <property type="term" value="P:small GTPase-mediated signal transduction"/>
    <property type="evidence" value="ECO:0007669"/>
    <property type="project" value="InterPro"/>
</dbReference>